<dbReference type="GeneTree" id="ENSGT00730000113394"/>
<keyword evidence="5" id="KW-1185">Reference proteome</keyword>
<dbReference type="GO" id="GO:0007165">
    <property type="term" value="P:signal transduction"/>
    <property type="evidence" value="ECO:0007669"/>
    <property type="project" value="InterPro"/>
</dbReference>
<sequence length="222" mass="24525">MCPFFEHCEILEGEKVSRNGNGCEPCKSGSYQDHENTSKSCKACRTCDTNHGSDIKERCTTFKNTKCACRKDFVPWDSDSSNCKCAEGFKRIGECKRCEEGFFITSQNSDCKKWKECKSGVKISGTASSDAICNEPNSDTYSTTLPTSNTITTLRGLITQRPHEGAKTQGMDTTTTPRVATSTKKVLPTPPVYPAMDSLCRTPVEESCNESQTPLKSDYMEP</sequence>
<dbReference type="PRINTS" id="PR01680">
    <property type="entry name" value="TNFACTORR6"/>
</dbReference>
<dbReference type="PANTHER" id="PTHR47139">
    <property type="entry name" value="TUMOR NECROSIS FACTOR RECEPTOR SUPERFAMILY MEMBER 9"/>
    <property type="match status" value="1"/>
</dbReference>
<dbReference type="GO" id="GO:0006955">
    <property type="term" value="P:immune response"/>
    <property type="evidence" value="ECO:0007669"/>
    <property type="project" value="InterPro"/>
</dbReference>
<dbReference type="Pfam" id="PF00020">
    <property type="entry name" value="TNFR_c6"/>
    <property type="match status" value="1"/>
</dbReference>
<evidence type="ECO:0000259" key="3">
    <source>
        <dbReference type="PROSITE" id="PS50050"/>
    </source>
</evidence>
<reference evidence="4" key="3">
    <citation type="submission" date="2025-09" db="UniProtKB">
        <authorList>
            <consortium name="Ensembl"/>
        </authorList>
    </citation>
    <scope>IDENTIFICATION</scope>
</reference>
<protein>
    <submittedName>
        <fullName evidence="4">Tumor necrosis factor receptor superfamily member 4</fullName>
    </submittedName>
</protein>
<dbReference type="InterPro" id="IPR001368">
    <property type="entry name" value="TNFR/NGFR_Cys_rich_reg"/>
</dbReference>
<feature type="compositionally biased region" description="Polar residues" evidence="2">
    <location>
        <begin position="170"/>
        <end position="184"/>
    </location>
</feature>
<evidence type="ECO:0000256" key="2">
    <source>
        <dbReference type="SAM" id="MobiDB-lite"/>
    </source>
</evidence>
<organism evidence="4 5">
    <name type="scientific">Maylandia zebra</name>
    <name type="common">zebra mbuna</name>
    <dbReference type="NCBI Taxonomy" id="106582"/>
    <lineage>
        <taxon>Eukaryota</taxon>
        <taxon>Metazoa</taxon>
        <taxon>Chordata</taxon>
        <taxon>Craniata</taxon>
        <taxon>Vertebrata</taxon>
        <taxon>Euteleostomi</taxon>
        <taxon>Actinopterygii</taxon>
        <taxon>Neopterygii</taxon>
        <taxon>Teleostei</taxon>
        <taxon>Neoteleostei</taxon>
        <taxon>Acanthomorphata</taxon>
        <taxon>Ovalentaria</taxon>
        <taxon>Cichlomorphae</taxon>
        <taxon>Cichliformes</taxon>
        <taxon>Cichlidae</taxon>
        <taxon>African cichlids</taxon>
        <taxon>Pseudocrenilabrinae</taxon>
        <taxon>Haplochromini</taxon>
        <taxon>Maylandia</taxon>
        <taxon>Maylandia zebra complex</taxon>
    </lineage>
</organism>
<name>A0A3P9CD95_9CICH</name>
<dbReference type="GO" id="GO:0006915">
    <property type="term" value="P:apoptotic process"/>
    <property type="evidence" value="ECO:0007669"/>
    <property type="project" value="InterPro"/>
</dbReference>
<dbReference type="SUPFAM" id="SSF57586">
    <property type="entry name" value="TNF receptor-like"/>
    <property type="match status" value="1"/>
</dbReference>
<dbReference type="PANTHER" id="PTHR47139:SF3">
    <property type="entry name" value="SI:CH73-361P23.3"/>
    <property type="match status" value="1"/>
</dbReference>
<dbReference type="Gene3D" id="2.10.50.10">
    <property type="entry name" value="Tumor Necrosis Factor Receptor, subunit A, domain 2"/>
    <property type="match status" value="2"/>
</dbReference>
<dbReference type="InterPro" id="IPR008063">
    <property type="entry name" value="Fas_rcpt"/>
</dbReference>
<proteinExistence type="predicted"/>
<accession>A0A3P9CD95</accession>
<dbReference type="AlphaFoldDB" id="A0A3P9CD95"/>
<feature type="domain" description="TNFR-Cys" evidence="3">
    <location>
        <begin position="25"/>
        <end position="67"/>
    </location>
</feature>
<feature type="region of interest" description="Disordered" evidence="2">
    <location>
        <begin position="163"/>
        <end position="194"/>
    </location>
</feature>
<dbReference type="Ensembl" id="ENSMZET00005020754.1">
    <property type="protein sequence ID" value="ENSMZEP00005020107.1"/>
    <property type="gene ID" value="ENSMZEG00005015091.1"/>
</dbReference>
<feature type="repeat" description="TNFR-Cys" evidence="1">
    <location>
        <begin position="25"/>
        <end position="67"/>
    </location>
</feature>
<reference evidence="4" key="2">
    <citation type="submission" date="2025-08" db="UniProtKB">
        <authorList>
            <consortium name="Ensembl"/>
        </authorList>
    </citation>
    <scope>IDENTIFICATION</scope>
</reference>
<dbReference type="Proteomes" id="UP000265160">
    <property type="component" value="LG5"/>
</dbReference>
<evidence type="ECO:0000313" key="4">
    <source>
        <dbReference type="Ensembl" id="ENSMZEP00005020107.1"/>
    </source>
</evidence>
<evidence type="ECO:0000256" key="1">
    <source>
        <dbReference type="PROSITE-ProRule" id="PRU00206"/>
    </source>
</evidence>
<dbReference type="GO" id="GO:0016020">
    <property type="term" value="C:membrane"/>
    <property type="evidence" value="ECO:0007669"/>
    <property type="project" value="InterPro"/>
</dbReference>
<dbReference type="PROSITE" id="PS50050">
    <property type="entry name" value="TNFR_NGFR_2"/>
    <property type="match status" value="1"/>
</dbReference>
<dbReference type="GO" id="GO:0004888">
    <property type="term" value="F:transmembrane signaling receptor activity"/>
    <property type="evidence" value="ECO:0007669"/>
    <property type="project" value="InterPro"/>
</dbReference>
<reference evidence="4 5" key="1">
    <citation type="journal article" date="2014" name="Nature">
        <title>The genomic substrate for adaptive radiation in African cichlid fish.</title>
        <authorList>
            <person name="Brawand D."/>
            <person name="Wagner C.E."/>
            <person name="Li Y.I."/>
            <person name="Malinsky M."/>
            <person name="Keller I."/>
            <person name="Fan S."/>
            <person name="Simakov O."/>
            <person name="Ng A.Y."/>
            <person name="Lim Z.W."/>
            <person name="Bezault E."/>
            <person name="Turner-Maier J."/>
            <person name="Johnson J."/>
            <person name="Alcazar R."/>
            <person name="Noh H.J."/>
            <person name="Russell P."/>
            <person name="Aken B."/>
            <person name="Alfoldi J."/>
            <person name="Amemiya C."/>
            <person name="Azzouzi N."/>
            <person name="Baroiller J.F."/>
            <person name="Barloy-Hubler F."/>
            <person name="Berlin A."/>
            <person name="Bloomquist R."/>
            <person name="Carleton K.L."/>
            <person name="Conte M.A."/>
            <person name="D'Cotta H."/>
            <person name="Eshel O."/>
            <person name="Gaffney L."/>
            <person name="Galibert F."/>
            <person name="Gante H.F."/>
            <person name="Gnerre S."/>
            <person name="Greuter L."/>
            <person name="Guyon R."/>
            <person name="Haddad N.S."/>
            <person name="Haerty W."/>
            <person name="Harris R.M."/>
            <person name="Hofmann H.A."/>
            <person name="Hourlier T."/>
            <person name="Hulata G."/>
            <person name="Jaffe D.B."/>
            <person name="Lara M."/>
            <person name="Lee A.P."/>
            <person name="MacCallum I."/>
            <person name="Mwaiko S."/>
            <person name="Nikaido M."/>
            <person name="Nishihara H."/>
            <person name="Ozouf-Costaz C."/>
            <person name="Penman D.J."/>
            <person name="Przybylski D."/>
            <person name="Rakotomanga M."/>
            <person name="Renn S.C.P."/>
            <person name="Ribeiro F.J."/>
            <person name="Ron M."/>
            <person name="Salzburger W."/>
            <person name="Sanchez-Pulido L."/>
            <person name="Santos M.E."/>
            <person name="Searle S."/>
            <person name="Sharpe T."/>
            <person name="Swofford R."/>
            <person name="Tan F.J."/>
            <person name="Williams L."/>
            <person name="Young S."/>
            <person name="Yin S."/>
            <person name="Okada N."/>
            <person name="Kocher T.D."/>
            <person name="Miska E.A."/>
            <person name="Lander E.S."/>
            <person name="Venkatesh B."/>
            <person name="Fernald R.D."/>
            <person name="Meyer A."/>
            <person name="Ponting C.P."/>
            <person name="Streelman J.T."/>
            <person name="Lindblad-Toh K."/>
            <person name="Seehausen O."/>
            <person name="Di Palma F."/>
        </authorList>
    </citation>
    <scope>NUCLEOTIDE SEQUENCE</scope>
</reference>
<dbReference type="GO" id="GO:0042127">
    <property type="term" value="P:regulation of cell population proliferation"/>
    <property type="evidence" value="ECO:0007669"/>
    <property type="project" value="TreeGrafter"/>
</dbReference>
<feature type="disulfide bond" evidence="1">
    <location>
        <begin position="26"/>
        <end position="41"/>
    </location>
</feature>
<evidence type="ECO:0000313" key="5">
    <source>
        <dbReference type="Proteomes" id="UP000265160"/>
    </source>
</evidence>
<keyword evidence="1" id="KW-1015">Disulfide bond</keyword>
<dbReference type="SMART" id="SM00208">
    <property type="entry name" value="TNFR"/>
    <property type="match status" value="2"/>
</dbReference>
<comment type="caution">
    <text evidence="1">Lacks conserved residue(s) required for the propagation of feature annotation.</text>
</comment>